<dbReference type="AlphaFoldDB" id="A0AAV4XTF7"/>
<dbReference type="Proteomes" id="UP001054945">
    <property type="component" value="Unassembled WGS sequence"/>
</dbReference>
<gene>
    <name evidence="1" type="primary">AVEN_41633_1</name>
    <name evidence="1" type="ORF">CEXT_749851</name>
</gene>
<comment type="caution">
    <text evidence="1">The sequence shown here is derived from an EMBL/GenBank/DDBJ whole genome shotgun (WGS) entry which is preliminary data.</text>
</comment>
<sequence>MGFLAYNASPFMQPATHNRSRHLEEKRWKLTLKSSVSAKGCSSNQVHTTEDAFTKESEIRNTDYYNGNFYCGNDIEPGTRMTSQGGNFIIIISADDEMEGKGLRAKIRFV</sequence>
<accession>A0AAV4XTF7</accession>
<dbReference type="EMBL" id="BPLR01000928">
    <property type="protein sequence ID" value="GIY98437.1"/>
    <property type="molecule type" value="Genomic_DNA"/>
</dbReference>
<name>A0AAV4XTF7_CAEEX</name>
<protein>
    <submittedName>
        <fullName evidence="1">CUB domain-containing protein</fullName>
    </submittedName>
</protein>
<proteinExistence type="predicted"/>
<keyword evidence="2" id="KW-1185">Reference proteome</keyword>
<evidence type="ECO:0000313" key="1">
    <source>
        <dbReference type="EMBL" id="GIY98437.1"/>
    </source>
</evidence>
<reference evidence="1 2" key="1">
    <citation type="submission" date="2021-06" db="EMBL/GenBank/DDBJ databases">
        <title>Caerostris extrusa draft genome.</title>
        <authorList>
            <person name="Kono N."/>
            <person name="Arakawa K."/>
        </authorList>
    </citation>
    <scope>NUCLEOTIDE SEQUENCE [LARGE SCALE GENOMIC DNA]</scope>
</reference>
<organism evidence="1 2">
    <name type="scientific">Caerostris extrusa</name>
    <name type="common">Bark spider</name>
    <name type="synonym">Caerostris bankana</name>
    <dbReference type="NCBI Taxonomy" id="172846"/>
    <lineage>
        <taxon>Eukaryota</taxon>
        <taxon>Metazoa</taxon>
        <taxon>Ecdysozoa</taxon>
        <taxon>Arthropoda</taxon>
        <taxon>Chelicerata</taxon>
        <taxon>Arachnida</taxon>
        <taxon>Araneae</taxon>
        <taxon>Araneomorphae</taxon>
        <taxon>Entelegynae</taxon>
        <taxon>Araneoidea</taxon>
        <taxon>Araneidae</taxon>
        <taxon>Caerostris</taxon>
    </lineage>
</organism>
<evidence type="ECO:0000313" key="2">
    <source>
        <dbReference type="Proteomes" id="UP001054945"/>
    </source>
</evidence>